<dbReference type="InterPro" id="IPR002328">
    <property type="entry name" value="ADH_Zn_CS"/>
</dbReference>
<dbReference type="SMART" id="SM00829">
    <property type="entry name" value="PKS_ER"/>
    <property type="match status" value="1"/>
</dbReference>
<dbReference type="Pfam" id="PF08240">
    <property type="entry name" value="ADH_N"/>
    <property type="match status" value="1"/>
</dbReference>
<dbReference type="AlphaFoldDB" id="A0A813K7Q4"/>
<comment type="caution">
    <text evidence="7">The sequence shown here is derived from an EMBL/GenBank/DDBJ whole genome shotgun (WGS) entry which is preliminary data.</text>
</comment>
<dbReference type="GO" id="GO:0016616">
    <property type="term" value="F:oxidoreductase activity, acting on the CH-OH group of donors, NAD or NADP as acceptor"/>
    <property type="evidence" value="ECO:0007669"/>
    <property type="project" value="InterPro"/>
</dbReference>
<dbReference type="Gene3D" id="3.90.180.10">
    <property type="entry name" value="Medium-chain alcohol dehydrogenases, catalytic domain"/>
    <property type="match status" value="1"/>
</dbReference>
<evidence type="ECO:0000313" key="7">
    <source>
        <dbReference type="EMBL" id="CAE8694643.1"/>
    </source>
</evidence>
<dbReference type="PANTHER" id="PTHR42683">
    <property type="entry name" value="ALDEHYDE REDUCTASE"/>
    <property type="match status" value="1"/>
</dbReference>
<comment type="similarity">
    <text evidence="5">Belongs to the zinc-containing alcohol dehydrogenase family.</text>
</comment>
<evidence type="ECO:0000256" key="4">
    <source>
        <dbReference type="ARBA" id="ARBA00023002"/>
    </source>
</evidence>
<dbReference type="GO" id="GO:0008270">
    <property type="term" value="F:zinc ion binding"/>
    <property type="evidence" value="ECO:0007669"/>
    <property type="project" value="InterPro"/>
</dbReference>
<name>A0A813K7Q4_POLGL</name>
<dbReference type="InterPro" id="IPR013149">
    <property type="entry name" value="ADH-like_C"/>
</dbReference>
<dbReference type="CDD" id="cd05283">
    <property type="entry name" value="CAD1"/>
    <property type="match status" value="1"/>
</dbReference>
<dbReference type="FunFam" id="3.40.50.720:FF:000022">
    <property type="entry name" value="Cinnamyl alcohol dehydrogenase"/>
    <property type="match status" value="1"/>
</dbReference>
<evidence type="ECO:0000259" key="6">
    <source>
        <dbReference type="SMART" id="SM00829"/>
    </source>
</evidence>
<feature type="domain" description="Enoyl reductase (ER)" evidence="6">
    <location>
        <begin position="12"/>
        <end position="358"/>
    </location>
</feature>
<dbReference type="InterPro" id="IPR036291">
    <property type="entry name" value="NAD(P)-bd_dom_sf"/>
</dbReference>
<reference evidence="7" key="1">
    <citation type="submission" date="2021-02" db="EMBL/GenBank/DDBJ databases">
        <authorList>
            <person name="Dougan E. K."/>
            <person name="Rhodes N."/>
            <person name="Thang M."/>
            <person name="Chan C."/>
        </authorList>
    </citation>
    <scope>NUCLEOTIDE SEQUENCE</scope>
</reference>
<accession>A0A813K7Q4</accession>
<keyword evidence="2 5" id="KW-0479">Metal-binding</keyword>
<evidence type="ECO:0000256" key="2">
    <source>
        <dbReference type="ARBA" id="ARBA00022723"/>
    </source>
</evidence>
<dbReference type="InterPro" id="IPR013154">
    <property type="entry name" value="ADH-like_N"/>
</dbReference>
<keyword evidence="3 5" id="KW-0862">Zinc</keyword>
<dbReference type="SUPFAM" id="SSF51735">
    <property type="entry name" value="NAD(P)-binding Rossmann-fold domains"/>
    <property type="match status" value="1"/>
</dbReference>
<dbReference type="Gene3D" id="3.40.50.720">
    <property type="entry name" value="NAD(P)-binding Rossmann-like Domain"/>
    <property type="match status" value="1"/>
</dbReference>
<protein>
    <recommendedName>
        <fullName evidence="6">Enoyl reductase (ER) domain-containing protein</fullName>
    </recommendedName>
</protein>
<dbReference type="InterPro" id="IPR047109">
    <property type="entry name" value="CAD-like"/>
</dbReference>
<dbReference type="Pfam" id="PF00107">
    <property type="entry name" value="ADH_zinc_N"/>
    <property type="match status" value="1"/>
</dbReference>
<proteinExistence type="inferred from homology"/>
<dbReference type="InterPro" id="IPR020843">
    <property type="entry name" value="ER"/>
</dbReference>
<evidence type="ECO:0000256" key="5">
    <source>
        <dbReference type="RuleBase" id="RU361277"/>
    </source>
</evidence>
<dbReference type="PROSITE" id="PS00059">
    <property type="entry name" value="ADH_ZINC"/>
    <property type="match status" value="1"/>
</dbReference>
<gene>
    <name evidence="7" type="ORF">PGLA2088_LOCUS28953</name>
</gene>
<dbReference type="EMBL" id="CAJNNW010028100">
    <property type="protein sequence ID" value="CAE8694643.1"/>
    <property type="molecule type" value="Genomic_DNA"/>
</dbReference>
<comment type="cofactor">
    <cofactor evidence="1 5">
        <name>Zn(2+)</name>
        <dbReference type="ChEBI" id="CHEBI:29105"/>
    </cofactor>
</comment>
<evidence type="ECO:0000313" key="8">
    <source>
        <dbReference type="Proteomes" id="UP000626109"/>
    </source>
</evidence>
<dbReference type="InterPro" id="IPR011032">
    <property type="entry name" value="GroES-like_sf"/>
</dbReference>
<dbReference type="Proteomes" id="UP000626109">
    <property type="component" value="Unassembled WGS sequence"/>
</dbReference>
<evidence type="ECO:0000256" key="3">
    <source>
        <dbReference type="ARBA" id="ARBA00022833"/>
    </source>
</evidence>
<evidence type="ECO:0000256" key="1">
    <source>
        <dbReference type="ARBA" id="ARBA00001947"/>
    </source>
</evidence>
<dbReference type="SUPFAM" id="SSF50129">
    <property type="entry name" value="GroES-like"/>
    <property type="match status" value="1"/>
</dbReference>
<sequence length="363" mass="38414">MVETRGFAAMAADLRSFAPLSFQRYAPGDCDVCFDIQYCGMCHTDVHFVKNELGGAQYPMIPGHELIGRVTAVGSQVTKLAVGDNVGVGCMVDSCLQCDDCKQGYEQYCSGGGSTGTYGGVAAHGRCGEKGRRTMGGYSNKMVVHEHFAVKVPKDVDLAVCAPLLCAGITMYEPLCEHGCKEGGKRVGVAGLGGLGMMGIKLAAAMGCEVTAISTSPQKEQAAKAMGAARFIDSRDEAALAAAAGSLDVILDTISAPHGYMPFIHMLATHGTLVMLGLGLAPQPLVCLPFLVAHKSLTASRWCAKASLIGGLPRTQEMMDFCCEKQVFPEVEVIGPERVAECLEKLDRGNDSIKRFVLDCSKL</sequence>
<organism evidence="7 8">
    <name type="scientific">Polarella glacialis</name>
    <name type="common">Dinoflagellate</name>
    <dbReference type="NCBI Taxonomy" id="89957"/>
    <lineage>
        <taxon>Eukaryota</taxon>
        <taxon>Sar</taxon>
        <taxon>Alveolata</taxon>
        <taxon>Dinophyceae</taxon>
        <taxon>Suessiales</taxon>
        <taxon>Suessiaceae</taxon>
        <taxon>Polarella</taxon>
    </lineage>
</organism>
<keyword evidence="4" id="KW-0560">Oxidoreductase</keyword>